<dbReference type="SUPFAM" id="SSF51905">
    <property type="entry name" value="FAD/NAD(P)-binding domain"/>
    <property type="match status" value="1"/>
</dbReference>
<feature type="domain" description="FAD dependent oxidoreductase" evidence="6">
    <location>
        <begin position="1"/>
        <end position="193"/>
    </location>
</feature>
<name>A0ABX7BEJ5_9PROT</name>
<evidence type="ECO:0000256" key="3">
    <source>
        <dbReference type="ARBA" id="ARBA00022827"/>
    </source>
</evidence>
<dbReference type="Gene3D" id="3.30.9.10">
    <property type="entry name" value="D-Amino Acid Oxidase, subunit A, domain 2"/>
    <property type="match status" value="1"/>
</dbReference>
<accession>A0ABX7BEJ5</accession>
<gene>
    <name evidence="7" type="ORF">IGS68_09815</name>
</gene>
<dbReference type="PANTHER" id="PTHR43104">
    <property type="entry name" value="L-2-HYDROXYGLUTARATE DEHYDROGENASE, MITOCHONDRIAL"/>
    <property type="match status" value="1"/>
</dbReference>
<proteinExistence type="inferred from homology"/>
<dbReference type="InterPro" id="IPR006076">
    <property type="entry name" value="FAD-dep_OxRdtase"/>
</dbReference>
<evidence type="ECO:0000256" key="1">
    <source>
        <dbReference type="ARBA" id="ARBA00001974"/>
    </source>
</evidence>
<dbReference type="EMBL" id="CP067420">
    <property type="protein sequence ID" value="QQP91471.1"/>
    <property type="molecule type" value="Genomic_DNA"/>
</dbReference>
<evidence type="ECO:0000313" key="8">
    <source>
        <dbReference type="Proteomes" id="UP000595197"/>
    </source>
</evidence>
<comment type="similarity">
    <text evidence="5">Belongs to the L2HGDH family.</text>
</comment>
<comment type="cofactor">
    <cofactor evidence="1">
        <name>FAD</name>
        <dbReference type="ChEBI" id="CHEBI:57692"/>
    </cofactor>
</comment>
<evidence type="ECO:0000256" key="2">
    <source>
        <dbReference type="ARBA" id="ARBA00022630"/>
    </source>
</evidence>
<reference evidence="7" key="1">
    <citation type="submission" date="2021-02" db="EMBL/GenBank/DDBJ databases">
        <title>Skermanella TT6 skin isolate.</title>
        <authorList>
            <person name="Lee K."/>
            <person name="Ganzorig M."/>
        </authorList>
    </citation>
    <scope>NUCLEOTIDE SEQUENCE</scope>
    <source>
        <strain evidence="7">TT6</strain>
    </source>
</reference>
<protein>
    <submittedName>
        <fullName evidence="7">FAD-binding oxidoreductase</fullName>
    </submittedName>
</protein>
<keyword evidence="2" id="KW-0285">Flavoprotein</keyword>
<dbReference type="Gene3D" id="3.50.50.60">
    <property type="entry name" value="FAD/NAD(P)-binding domain"/>
    <property type="match status" value="1"/>
</dbReference>
<keyword evidence="3" id="KW-0274">FAD</keyword>
<dbReference type="Pfam" id="PF01266">
    <property type="entry name" value="DAO"/>
    <property type="match status" value="1"/>
</dbReference>
<sequence>MGAAVARRLALDGREVMLIARRDRQQDDGGLAMAAGGWPEPVEASVVDRPRTLRAGFSAQGAQALASYCARQEIPFRRTGQLLIARDDAEMAVLEDIKQRDPSVDLLSVADVAAHERGLRCVGGLFAPDAGIVDGDALRLALRIEAENAGAFVTEDCRLVAAYPMRRGFEVDLGGMPGELETVRCDSLINATEDYEAVQIAARVDGMRNHAPPELSGPGSKRYKLEGTAPFDRLVVPGCRGPKSAALFFSGFQGESWMDVLSESRDVAGRGDEPGTDGPRSPDFRIQGQAEHGIPGLINLFGIDARSETRAALALADAVLDALSGRADWSGMLPVPPSSLAVA</sequence>
<evidence type="ECO:0000313" key="7">
    <source>
        <dbReference type="EMBL" id="QQP91471.1"/>
    </source>
</evidence>
<dbReference type="PANTHER" id="PTHR43104:SF4">
    <property type="entry name" value="L-2-HYDROXYGLUTARATE DEHYDROGENASE, MITOCHONDRIAL"/>
    <property type="match status" value="1"/>
</dbReference>
<keyword evidence="8" id="KW-1185">Reference proteome</keyword>
<evidence type="ECO:0000256" key="4">
    <source>
        <dbReference type="ARBA" id="ARBA00023002"/>
    </source>
</evidence>
<dbReference type="Proteomes" id="UP000595197">
    <property type="component" value="Chromosome"/>
</dbReference>
<evidence type="ECO:0000256" key="5">
    <source>
        <dbReference type="ARBA" id="ARBA00037941"/>
    </source>
</evidence>
<dbReference type="RefSeq" id="WP_201079428.1">
    <property type="nucleotide sequence ID" value="NZ_CP067420.1"/>
</dbReference>
<evidence type="ECO:0000259" key="6">
    <source>
        <dbReference type="Pfam" id="PF01266"/>
    </source>
</evidence>
<organism evidence="7 8">
    <name type="scientific">Skermanella cutis</name>
    <dbReference type="NCBI Taxonomy" id="2775420"/>
    <lineage>
        <taxon>Bacteria</taxon>
        <taxon>Pseudomonadati</taxon>
        <taxon>Pseudomonadota</taxon>
        <taxon>Alphaproteobacteria</taxon>
        <taxon>Rhodospirillales</taxon>
        <taxon>Azospirillaceae</taxon>
        <taxon>Skermanella</taxon>
    </lineage>
</organism>
<dbReference type="InterPro" id="IPR036188">
    <property type="entry name" value="FAD/NAD-bd_sf"/>
</dbReference>
<keyword evidence="4" id="KW-0560">Oxidoreductase</keyword>